<proteinExistence type="predicted"/>
<dbReference type="Proteomes" id="UP001596074">
    <property type="component" value="Unassembled WGS sequence"/>
</dbReference>
<evidence type="ECO:0000256" key="1">
    <source>
        <dbReference type="SAM" id="MobiDB-lite"/>
    </source>
</evidence>
<gene>
    <name evidence="2" type="ORF">ACFPZN_51740</name>
</gene>
<protein>
    <recommendedName>
        <fullName evidence="4">MFS transporter</fullName>
    </recommendedName>
</protein>
<comment type="caution">
    <text evidence="2">The sequence shown here is derived from an EMBL/GenBank/DDBJ whole genome shotgun (WGS) entry which is preliminary data.</text>
</comment>
<evidence type="ECO:0008006" key="4">
    <source>
        <dbReference type="Google" id="ProtNLM"/>
    </source>
</evidence>
<accession>A0ABW1AHT4</accession>
<evidence type="ECO:0000313" key="3">
    <source>
        <dbReference type="Proteomes" id="UP001596074"/>
    </source>
</evidence>
<organism evidence="2 3">
    <name type="scientific">Actinomadura rugatobispora</name>
    <dbReference type="NCBI Taxonomy" id="1994"/>
    <lineage>
        <taxon>Bacteria</taxon>
        <taxon>Bacillati</taxon>
        <taxon>Actinomycetota</taxon>
        <taxon>Actinomycetes</taxon>
        <taxon>Streptosporangiales</taxon>
        <taxon>Thermomonosporaceae</taxon>
        <taxon>Actinomadura</taxon>
    </lineage>
</organism>
<feature type="region of interest" description="Disordered" evidence="1">
    <location>
        <begin position="88"/>
        <end position="116"/>
    </location>
</feature>
<keyword evidence="3" id="KW-1185">Reference proteome</keyword>
<reference evidence="3" key="1">
    <citation type="journal article" date="2019" name="Int. J. Syst. Evol. Microbiol.">
        <title>The Global Catalogue of Microorganisms (GCM) 10K type strain sequencing project: providing services to taxonomists for standard genome sequencing and annotation.</title>
        <authorList>
            <consortium name="The Broad Institute Genomics Platform"/>
            <consortium name="The Broad Institute Genome Sequencing Center for Infectious Disease"/>
            <person name="Wu L."/>
            <person name="Ma J."/>
        </authorList>
    </citation>
    <scope>NUCLEOTIDE SEQUENCE [LARGE SCALE GENOMIC DNA]</scope>
    <source>
        <strain evidence="3">KCTC 42087</strain>
    </source>
</reference>
<evidence type="ECO:0000313" key="2">
    <source>
        <dbReference type="EMBL" id="MFC5754148.1"/>
    </source>
</evidence>
<dbReference type="RefSeq" id="WP_378291945.1">
    <property type="nucleotide sequence ID" value="NZ_JBHSON010000138.1"/>
</dbReference>
<feature type="compositionally biased region" description="Basic residues" evidence="1">
    <location>
        <begin position="103"/>
        <end position="116"/>
    </location>
</feature>
<name>A0ABW1AHT4_9ACTN</name>
<sequence>MIAAGLGTAATGYAILTTIDGGGALTPLVTGIVTINVGSGLAAAPGTDLIVGSVPPERAGAASALSETGAELGIALGVATALYRGGLTGALPDGLPGGAAERPRRRARRSARGSPP</sequence>
<dbReference type="EMBL" id="JBHSON010000138">
    <property type="protein sequence ID" value="MFC5754148.1"/>
    <property type="molecule type" value="Genomic_DNA"/>
</dbReference>
<feature type="compositionally biased region" description="Low complexity" evidence="1">
    <location>
        <begin position="89"/>
        <end position="100"/>
    </location>
</feature>